<accession>A0AAD1R3V1</accession>
<keyword evidence="2" id="KW-1185">Reference proteome</keyword>
<proteinExistence type="predicted"/>
<dbReference type="Proteomes" id="UP001295444">
    <property type="component" value="Chromosome 01"/>
</dbReference>
<evidence type="ECO:0000313" key="1">
    <source>
        <dbReference type="EMBL" id="CAH2222618.1"/>
    </source>
</evidence>
<reference evidence="1" key="1">
    <citation type="submission" date="2022-03" db="EMBL/GenBank/DDBJ databases">
        <authorList>
            <person name="Alioto T."/>
            <person name="Alioto T."/>
            <person name="Gomez Garrido J."/>
        </authorList>
    </citation>
    <scope>NUCLEOTIDE SEQUENCE</scope>
</reference>
<evidence type="ECO:0000313" key="2">
    <source>
        <dbReference type="Proteomes" id="UP001295444"/>
    </source>
</evidence>
<dbReference type="AlphaFoldDB" id="A0AAD1R3V1"/>
<dbReference type="EMBL" id="OW240912">
    <property type="protein sequence ID" value="CAH2222618.1"/>
    <property type="molecule type" value="Genomic_DNA"/>
</dbReference>
<organism evidence="1 2">
    <name type="scientific">Pelobates cultripes</name>
    <name type="common">Western spadefoot toad</name>
    <dbReference type="NCBI Taxonomy" id="61616"/>
    <lineage>
        <taxon>Eukaryota</taxon>
        <taxon>Metazoa</taxon>
        <taxon>Chordata</taxon>
        <taxon>Craniata</taxon>
        <taxon>Vertebrata</taxon>
        <taxon>Euteleostomi</taxon>
        <taxon>Amphibia</taxon>
        <taxon>Batrachia</taxon>
        <taxon>Anura</taxon>
        <taxon>Pelobatoidea</taxon>
        <taxon>Pelobatidae</taxon>
        <taxon>Pelobates</taxon>
    </lineage>
</organism>
<feature type="non-terminal residue" evidence="1">
    <location>
        <position position="55"/>
    </location>
</feature>
<protein>
    <submittedName>
        <fullName evidence="1">Uncharacterized protein</fullName>
    </submittedName>
</protein>
<sequence>MSDTLSHSISHALMSAQRTSTHIAPNLTEHKQVNTGGFKAAKKSCYIDEEASKIV</sequence>
<gene>
    <name evidence="1" type="ORF">PECUL_23A019955</name>
</gene>
<name>A0AAD1R3V1_PELCU</name>